<gene>
    <name evidence="5" type="ORF">LCGC14_1012820</name>
</gene>
<dbReference type="InterPro" id="IPR044925">
    <property type="entry name" value="His-Me_finger_sf"/>
</dbReference>
<dbReference type="GO" id="GO:0003700">
    <property type="term" value="F:DNA-binding transcription factor activity"/>
    <property type="evidence" value="ECO:0007669"/>
    <property type="project" value="InterPro"/>
</dbReference>
<keyword evidence="2" id="KW-0238">DNA-binding</keyword>
<dbReference type="InterPro" id="IPR016177">
    <property type="entry name" value="DNA-bd_dom_sf"/>
</dbReference>
<dbReference type="SUPFAM" id="SSF54171">
    <property type="entry name" value="DNA-binding domain"/>
    <property type="match status" value="1"/>
</dbReference>
<dbReference type="Gene3D" id="3.90.75.20">
    <property type="match status" value="1"/>
</dbReference>
<comment type="caution">
    <text evidence="5">The sequence shown here is derived from an EMBL/GenBank/DDBJ whole genome shotgun (WGS) entry which is preliminary data.</text>
</comment>
<sequence>MKQIPLTQGQFALVDDADYDGLSKYKWFAHKQHTGNFYALRHSPRENNKDYSIQMHRQILGLGREDKHQTDHKNHNTLDNQRNNLRVCTQSQNQRNRQSFRNSSSIYKGVSWRKDNKKWEAHIVIEGKKIHLGFFLLESKAALTYNNAAEKYFEEFACLNLV</sequence>
<dbReference type="InterPro" id="IPR036955">
    <property type="entry name" value="AP2/ERF_dom_sf"/>
</dbReference>
<organism evidence="5">
    <name type="scientific">marine sediment metagenome</name>
    <dbReference type="NCBI Taxonomy" id="412755"/>
    <lineage>
        <taxon>unclassified sequences</taxon>
        <taxon>metagenomes</taxon>
        <taxon>ecological metagenomes</taxon>
    </lineage>
</organism>
<keyword evidence="1" id="KW-0805">Transcription regulation</keyword>
<name>A0A0F9R5X4_9ZZZZ</name>
<dbReference type="GO" id="GO:0003677">
    <property type="term" value="F:DNA binding"/>
    <property type="evidence" value="ECO:0007669"/>
    <property type="project" value="UniProtKB-KW"/>
</dbReference>
<protein>
    <recommendedName>
        <fullName evidence="4">AP2/ERF domain-containing protein</fullName>
    </recommendedName>
</protein>
<dbReference type="InterPro" id="IPR003615">
    <property type="entry name" value="HNH_nuc"/>
</dbReference>
<accession>A0A0F9R5X4</accession>
<evidence type="ECO:0000256" key="3">
    <source>
        <dbReference type="ARBA" id="ARBA00023163"/>
    </source>
</evidence>
<dbReference type="Pfam" id="PF13392">
    <property type="entry name" value="HNH_3"/>
    <property type="match status" value="1"/>
</dbReference>
<dbReference type="InterPro" id="IPR001471">
    <property type="entry name" value="AP2/ERF_dom"/>
</dbReference>
<feature type="domain" description="AP2/ERF" evidence="4">
    <location>
        <begin position="106"/>
        <end position="162"/>
    </location>
</feature>
<dbReference type="Gene3D" id="3.30.730.10">
    <property type="entry name" value="AP2/ERF domain"/>
    <property type="match status" value="1"/>
</dbReference>
<keyword evidence="3" id="KW-0804">Transcription</keyword>
<dbReference type="SUPFAM" id="SSF54060">
    <property type="entry name" value="His-Me finger endonucleases"/>
    <property type="match status" value="1"/>
</dbReference>
<dbReference type="AlphaFoldDB" id="A0A0F9R5X4"/>
<evidence type="ECO:0000259" key="4">
    <source>
        <dbReference type="PROSITE" id="PS51032"/>
    </source>
</evidence>
<evidence type="ECO:0000256" key="1">
    <source>
        <dbReference type="ARBA" id="ARBA00023015"/>
    </source>
</evidence>
<dbReference type="EMBL" id="LAZR01003991">
    <property type="protein sequence ID" value="KKN12808.1"/>
    <property type="molecule type" value="Genomic_DNA"/>
</dbReference>
<evidence type="ECO:0000313" key="5">
    <source>
        <dbReference type="EMBL" id="KKN12808.1"/>
    </source>
</evidence>
<proteinExistence type="predicted"/>
<dbReference type="PROSITE" id="PS51032">
    <property type="entry name" value="AP2_ERF"/>
    <property type="match status" value="1"/>
</dbReference>
<evidence type="ECO:0000256" key="2">
    <source>
        <dbReference type="ARBA" id="ARBA00023125"/>
    </source>
</evidence>
<reference evidence="5" key="1">
    <citation type="journal article" date="2015" name="Nature">
        <title>Complex archaea that bridge the gap between prokaryotes and eukaryotes.</title>
        <authorList>
            <person name="Spang A."/>
            <person name="Saw J.H."/>
            <person name="Jorgensen S.L."/>
            <person name="Zaremba-Niedzwiedzka K."/>
            <person name="Martijn J."/>
            <person name="Lind A.E."/>
            <person name="van Eijk R."/>
            <person name="Schleper C."/>
            <person name="Guy L."/>
            <person name="Ettema T.J."/>
        </authorList>
    </citation>
    <scope>NUCLEOTIDE SEQUENCE</scope>
</reference>